<evidence type="ECO:0000256" key="4">
    <source>
        <dbReference type="SAM" id="Phobius"/>
    </source>
</evidence>
<feature type="transmembrane region" description="Helical" evidence="4">
    <location>
        <begin position="122"/>
        <end position="142"/>
    </location>
</feature>
<keyword evidence="1" id="KW-0677">Repeat</keyword>
<dbReference type="PANTHER" id="PTHR44227">
    <property type="match status" value="1"/>
</dbReference>
<feature type="transmembrane region" description="Helical" evidence="4">
    <location>
        <begin position="197"/>
        <end position="214"/>
    </location>
</feature>
<evidence type="ECO:0000313" key="5">
    <source>
        <dbReference type="EMBL" id="GAA0353784.1"/>
    </source>
</evidence>
<dbReference type="SUPFAM" id="SSF48452">
    <property type="entry name" value="TPR-like"/>
    <property type="match status" value="1"/>
</dbReference>
<feature type="transmembrane region" description="Helical" evidence="4">
    <location>
        <begin position="148"/>
        <end position="166"/>
    </location>
</feature>
<keyword evidence="4" id="KW-0472">Membrane</keyword>
<feature type="transmembrane region" description="Helical" evidence="4">
    <location>
        <begin position="16"/>
        <end position="43"/>
    </location>
</feature>
<dbReference type="PANTHER" id="PTHR44227:SF3">
    <property type="entry name" value="PROTEIN O-MANNOSYL-TRANSFERASE TMTC4"/>
    <property type="match status" value="1"/>
</dbReference>
<feature type="transmembrane region" description="Helical" evidence="4">
    <location>
        <begin position="323"/>
        <end position="342"/>
    </location>
</feature>
<feature type="transmembrane region" description="Helical" evidence="4">
    <location>
        <begin position="219"/>
        <end position="237"/>
    </location>
</feature>
<keyword evidence="6" id="KW-1185">Reference proteome</keyword>
<feature type="transmembrane region" description="Helical" evidence="4">
    <location>
        <begin position="379"/>
        <end position="399"/>
    </location>
</feature>
<reference evidence="6" key="1">
    <citation type="journal article" date="2019" name="Int. J. Syst. Evol. Microbiol.">
        <title>The Global Catalogue of Microorganisms (GCM) 10K type strain sequencing project: providing services to taxonomists for standard genome sequencing and annotation.</title>
        <authorList>
            <consortium name="The Broad Institute Genomics Platform"/>
            <consortium name="The Broad Institute Genome Sequencing Center for Infectious Disease"/>
            <person name="Wu L."/>
            <person name="Ma J."/>
        </authorList>
    </citation>
    <scope>NUCLEOTIDE SEQUENCE [LARGE SCALE GENOMIC DNA]</scope>
    <source>
        <strain evidence="6">JCM 13378</strain>
    </source>
</reference>
<dbReference type="EMBL" id="BAAAEI010000007">
    <property type="protein sequence ID" value="GAA0353784.1"/>
    <property type="molecule type" value="Genomic_DNA"/>
</dbReference>
<feature type="repeat" description="TPR" evidence="3">
    <location>
        <begin position="537"/>
        <end position="570"/>
    </location>
</feature>
<dbReference type="Gene3D" id="1.25.40.10">
    <property type="entry name" value="Tetratricopeptide repeat domain"/>
    <property type="match status" value="1"/>
</dbReference>
<feature type="transmembrane region" description="Helical" evidence="4">
    <location>
        <begin position="92"/>
        <end position="115"/>
    </location>
</feature>
<organism evidence="5 6">
    <name type="scientific">Bowmanella denitrificans</name>
    <dbReference type="NCBI Taxonomy" id="366582"/>
    <lineage>
        <taxon>Bacteria</taxon>
        <taxon>Pseudomonadati</taxon>
        <taxon>Pseudomonadota</taxon>
        <taxon>Gammaproteobacteria</taxon>
        <taxon>Alteromonadales</taxon>
        <taxon>Alteromonadaceae</taxon>
        <taxon>Bowmanella</taxon>
    </lineage>
</organism>
<protein>
    <recommendedName>
        <fullName evidence="7">Tetratricopeptide repeat protein</fullName>
    </recommendedName>
</protein>
<keyword evidence="4" id="KW-0812">Transmembrane</keyword>
<name>A0ABP3GSJ5_9ALTE</name>
<dbReference type="InterPro" id="IPR052346">
    <property type="entry name" value="O-mannosyl-transferase_TMTC"/>
</dbReference>
<feature type="transmembrane region" description="Helical" evidence="4">
    <location>
        <begin position="300"/>
        <end position="316"/>
    </location>
</feature>
<proteinExistence type="predicted"/>
<comment type="caution">
    <text evidence="5">The sequence shown here is derived from an EMBL/GenBank/DDBJ whole genome shotgun (WGS) entry which is preliminary data.</text>
</comment>
<keyword evidence="4" id="KW-1133">Transmembrane helix</keyword>
<dbReference type="InterPro" id="IPR019734">
    <property type="entry name" value="TPR_rpt"/>
</dbReference>
<evidence type="ECO:0008006" key="7">
    <source>
        <dbReference type="Google" id="ProtNLM"/>
    </source>
</evidence>
<keyword evidence="2 3" id="KW-0802">TPR repeat</keyword>
<dbReference type="Proteomes" id="UP001501757">
    <property type="component" value="Unassembled WGS sequence"/>
</dbReference>
<dbReference type="SMART" id="SM00028">
    <property type="entry name" value="TPR"/>
    <property type="match status" value="3"/>
</dbReference>
<feature type="transmembrane region" description="Helical" evidence="4">
    <location>
        <begin position="354"/>
        <end position="372"/>
    </location>
</feature>
<evidence type="ECO:0000256" key="2">
    <source>
        <dbReference type="ARBA" id="ARBA00022803"/>
    </source>
</evidence>
<feature type="transmembrane region" description="Helical" evidence="4">
    <location>
        <begin position="173"/>
        <end position="191"/>
    </location>
</feature>
<evidence type="ECO:0000256" key="1">
    <source>
        <dbReference type="ARBA" id="ARBA00022737"/>
    </source>
</evidence>
<dbReference type="PROSITE" id="PS50005">
    <property type="entry name" value="TPR"/>
    <property type="match status" value="1"/>
</dbReference>
<dbReference type="InterPro" id="IPR011990">
    <property type="entry name" value="TPR-like_helical_dom_sf"/>
</dbReference>
<gene>
    <name evidence="5" type="ORF">GCM10009092_17700</name>
</gene>
<evidence type="ECO:0000256" key="3">
    <source>
        <dbReference type="PROSITE-ProRule" id="PRU00339"/>
    </source>
</evidence>
<sequence>MAARLSGMGALLTRKYVFIGAWIALFVVTLVCYRNILAIPFYLDDYSSIVNNPLIHPPLSLPDLFNAYGMRTLSYLVLGTQYHFFGAEPSGYHMVSMLLHMAVSVGVGVFACSLFNGAKGKLVGISSASVFALLALNSQAVVYSVQQLTLMATFCYVWALVCYIQARRAKNALNTLLWVALCSGLFIAGLLIKQNIVTLPLAILLAELCFFGSWSRRLIGLYGGICIVFLSLLLWVSEFNLMRSLVLLDSTLRESTDIARLDYLRTQMLVLWDYIAKFFYPVALQLEHEFQLQTAWQTKNLVGLAAMTAFVLLAWWQRRRLPLVSFGVLFYFVAHLVESSVLPIRDLAFEHRTYLPNIGLTLAVVGVLQAICQKFQSRLIFGASFILFGGWVAASALALEKRVTLWTDPIAFYKNEVALVKGNPRVYANLGAKLVEGGHCLEAMGYFTHAMSLYEKQHQANIGLQPELIQNYIECLREFGIDDKANAYELWLLEQVRAPLRRAQILVQRSVYLMDKKAFEDALPLLEEAVSLDSKNYPAVMNLAISKANLGQLDSAEQLFQQAIEIKPGDPLALDMLRQLQKMPSQQNL</sequence>
<accession>A0ABP3GSJ5</accession>
<evidence type="ECO:0000313" key="6">
    <source>
        <dbReference type="Proteomes" id="UP001501757"/>
    </source>
</evidence>
<dbReference type="Pfam" id="PF14559">
    <property type="entry name" value="TPR_19"/>
    <property type="match status" value="1"/>
</dbReference>